<dbReference type="Pfam" id="PF00009">
    <property type="entry name" value="GTP_EFTU"/>
    <property type="match status" value="1"/>
</dbReference>
<evidence type="ECO:0000256" key="2">
    <source>
        <dbReference type="ARBA" id="ARBA00023134"/>
    </source>
</evidence>
<evidence type="ECO:0000313" key="5">
    <source>
        <dbReference type="Proteomes" id="UP001292368"/>
    </source>
</evidence>
<dbReference type="InterPro" id="IPR000795">
    <property type="entry name" value="T_Tr_GTP-bd_dom"/>
</dbReference>
<dbReference type="PANTHER" id="PTHR43261:SF6">
    <property type="entry name" value="ELONGATION FACTOR G-LIKE PROTEIN"/>
    <property type="match status" value="1"/>
</dbReference>
<dbReference type="RefSeq" id="WP_322382531.1">
    <property type="nucleotide sequence ID" value="NZ_WNVM01000759.1"/>
</dbReference>
<dbReference type="Proteomes" id="UP001292368">
    <property type="component" value="Unassembled WGS sequence"/>
</dbReference>
<feature type="domain" description="Tr-type G" evidence="3">
    <location>
        <begin position="7"/>
        <end position="77"/>
    </location>
</feature>
<keyword evidence="2" id="KW-0342">GTP-binding</keyword>
<feature type="non-terminal residue" evidence="4">
    <location>
        <position position="77"/>
    </location>
</feature>
<comment type="caution">
    <text evidence="4">The sequence shown here is derived from an EMBL/GenBank/DDBJ whole genome shotgun (WGS) entry which is preliminary data.</text>
</comment>
<organism evidence="4 5">
    <name type="scientific">Clostridium perfringens</name>
    <dbReference type="NCBI Taxonomy" id="1502"/>
    <lineage>
        <taxon>Bacteria</taxon>
        <taxon>Bacillati</taxon>
        <taxon>Bacillota</taxon>
        <taxon>Clostridia</taxon>
        <taxon>Eubacteriales</taxon>
        <taxon>Clostridiaceae</taxon>
        <taxon>Clostridium</taxon>
    </lineage>
</organism>
<evidence type="ECO:0000256" key="1">
    <source>
        <dbReference type="ARBA" id="ARBA00022741"/>
    </source>
</evidence>
<dbReference type="EMBL" id="WNVM01000759">
    <property type="protein sequence ID" value="MDZ5010767.1"/>
    <property type="molecule type" value="Genomic_DNA"/>
</dbReference>
<dbReference type="GO" id="GO:0003746">
    <property type="term" value="F:translation elongation factor activity"/>
    <property type="evidence" value="ECO:0007669"/>
    <property type="project" value="UniProtKB-KW"/>
</dbReference>
<evidence type="ECO:0000313" key="4">
    <source>
        <dbReference type="EMBL" id="MDZ5010767.1"/>
    </source>
</evidence>
<dbReference type="AlphaFoldDB" id="A0AAW9IX08"/>
<sequence>MKNYTIKNLRNIGLIGHGASGKTSLVEALLFNTGNTDRLGKVEEGTTVTDFDLEEKKRRISLSASIAPIEVEDTKIN</sequence>
<dbReference type="SUPFAM" id="SSF52540">
    <property type="entry name" value="P-loop containing nucleoside triphosphate hydrolases"/>
    <property type="match status" value="1"/>
</dbReference>
<dbReference type="PANTHER" id="PTHR43261">
    <property type="entry name" value="TRANSLATION ELONGATION FACTOR G-RELATED"/>
    <property type="match status" value="1"/>
</dbReference>
<dbReference type="GO" id="GO:0032790">
    <property type="term" value="P:ribosome disassembly"/>
    <property type="evidence" value="ECO:0007669"/>
    <property type="project" value="TreeGrafter"/>
</dbReference>
<accession>A0AAW9IX08</accession>
<protein>
    <submittedName>
        <fullName evidence="4">Elongation factor G</fullName>
    </submittedName>
</protein>
<keyword evidence="4" id="KW-0251">Elongation factor</keyword>
<evidence type="ECO:0000259" key="3">
    <source>
        <dbReference type="Pfam" id="PF00009"/>
    </source>
</evidence>
<proteinExistence type="predicted"/>
<keyword evidence="4" id="KW-0648">Protein biosynthesis</keyword>
<dbReference type="GO" id="GO:0005525">
    <property type="term" value="F:GTP binding"/>
    <property type="evidence" value="ECO:0007669"/>
    <property type="project" value="UniProtKB-KW"/>
</dbReference>
<reference evidence="4" key="1">
    <citation type="submission" date="2019-11" db="EMBL/GenBank/DDBJ databases">
        <title>Characterization of Clostridium perfringens isolates from swine manure treated agricultural soils.</title>
        <authorList>
            <person name="Wushke S.T."/>
        </authorList>
    </citation>
    <scope>NUCLEOTIDE SEQUENCE</scope>
    <source>
        <strain evidence="4">V2</strain>
    </source>
</reference>
<gene>
    <name evidence="4" type="primary">fusA</name>
    <name evidence="4" type="ORF">GNF77_18085</name>
</gene>
<keyword evidence="1" id="KW-0547">Nucleotide-binding</keyword>
<dbReference type="Gene3D" id="3.40.50.300">
    <property type="entry name" value="P-loop containing nucleotide triphosphate hydrolases"/>
    <property type="match status" value="2"/>
</dbReference>
<dbReference type="InterPro" id="IPR027417">
    <property type="entry name" value="P-loop_NTPase"/>
</dbReference>
<dbReference type="GO" id="GO:0003924">
    <property type="term" value="F:GTPase activity"/>
    <property type="evidence" value="ECO:0007669"/>
    <property type="project" value="InterPro"/>
</dbReference>
<name>A0AAW9IX08_CLOPF</name>